<organism evidence="2 3">
    <name type="scientific">Dipteronia sinensis</name>
    <dbReference type="NCBI Taxonomy" id="43782"/>
    <lineage>
        <taxon>Eukaryota</taxon>
        <taxon>Viridiplantae</taxon>
        <taxon>Streptophyta</taxon>
        <taxon>Embryophyta</taxon>
        <taxon>Tracheophyta</taxon>
        <taxon>Spermatophyta</taxon>
        <taxon>Magnoliopsida</taxon>
        <taxon>eudicotyledons</taxon>
        <taxon>Gunneridae</taxon>
        <taxon>Pentapetalae</taxon>
        <taxon>rosids</taxon>
        <taxon>malvids</taxon>
        <taxon>Sapindales</taxon>
        <taxon>Sapindaceae</taxon>
        <taxon>Hippocastanoideae</taxon>
        <taxon>Acereae</taxon>
        <taxon>Dipteronia</taxon>
    </lineage>
</organism>
<dbReference type="Proteomes" id="UP001281410">
    <property type="component" value="Unassembled WGS sequence"/>
</dbReference>
<dbReference type="GO" id="GO:0003676">
    <property type="term" value="F:nucleic acid binding"/>
    <property type="evidence" value="ECO:0007669"/>
    <property type="project" value="InterPro"/>
</dbReference>
<dbReference type="PANTHER" id="PTHR47723:SF22">
    <property type="entry name" value="RNASE H TYPE-1 DOMAIN-CONTAINING PROTEIN"/>
    <property type="match status" value="1"/>
</dbReference>
<dbReference type="CDD" id="cd06222">
    <property type="entry name" value="RNase_H_like"/>
    <property type="match status" value="1"/>
</dbReference>
<sequence>MVDWFNVWPGLCPEIRVRRGWNTLFFALLWSIWEARNQIIFKGNQTPMTQVADLVKGKVHCLFSEFVGVSDSITVELLAIHKAVSLCSSPSFFHDKEVIFISDSKAAVSWINAEGIRSLTYVHLIYDIRNVLNNLWNARVVFNSKSSNSFRDSLAKMGSSKEGDRLIWDLC</sequence>
<evidence type="ECO:0000313" key="2">
    <source>
        <dbReference type="EMBL" id="KAK3217818.1"/>
    </source>
</evidence>
<dbReference type="InterPro" id="IPR012337">
    <property type="entry name" value="RNaseH-like_sf"/>
</dbReference>
<dbReference type="Pfam" id="PF13456">
    <property type="entry name" value="RVT_3"/>
    <property type="match status" value="1"/>
</dbReference>
<dbReference type="InterPro" id="IPR044730">
    <property type="entry name" value="RNase_H-like_dom_plant"/>
</dbReference>
<feature type="domain" description="RNase H type-1" evidence="1">
    <location>
        <begin position="57"/>
        <end position="157"/>
    </location>
</feature>
<evidence type="ECO:0000259" key="1">
    <source>
        <dbReference type="Pfam" id="PF13456"/>
    </source>
</evidence>
<dbReference type="InterPro" id="IPR053151">
    <property type="entry name" value="RNase_H-like"/>
</dbReference>
<dbReference type="AlphaFoldDB" id="A0AAE0AH95"/>
<reference evidence="2" key="1">
    <citation type="journal article" date="2023" name="Plant J.">
        <title>Genome sequences and population genomics provide insights into the demographic history, inbreeding, and mutation load of two 'living fossil' tree species of Dipteronia.</title>
        <authorList>
            <person name="Feng Y."/>
            <person name="Comes H.P."/>
            <person name="Chen J."/>
            <person name="Zhu S."/>
            <person name="Lu R."/>
            <person name="Zhang X."/>
            <person name="Li P."/>
            <person name="Qiu J."/>
            <person name="Olsen K.M."/>
            <person name="Qiu Y."/>
        </authorList>
    </citation>
    <scope>NUCLEOTIDE SEQUENCE</scope>
    <source>
        <strain evidence="2">NBL</strain>
    </source>
</reference>
<name>A0AAE0AH95_9ROSI</name>
<dbReference type="Gene3D" id="3.30.420.10">
    <property type="entry name" value="Ribonuclease H-like superfamily/Ribonuclease H"/>
    <property type="match status" value="1"/>
</dbReference>
<comment type="caution">
    <text evidence="2">The sequence shown here is derived from an EMBL/GenBank/DDBJ whole genome shotgun (WGS) entry which is preliminary data.</text>
</comment>
<gene>
    <name evidence="2" type="ORF">Dsin_011788</name>
</gene>
<protein>
    <recommendedName>
        <fullName evidence="1">RNase H type-1 domain-containing protein</fullName>
    </recommendedName>
</protein>
<accession>A0AAE0AH95</accession>
<evidence type="ECO:0000313" key="3">
    <source>
        <dbReference type="Proteomes" id="UP001281410"/>
    </source>
</evidence>
<keyword evidence="3" id="KW-1185">Reference proteome</keyword>
<dbReference type="InterPro" id="IPR002156">
    <property type="entry name" value="RNaseH_domain"/>
</dbReference>
<proteinExistence type="predicted"/>
<dbReference type="PANTHER" id="PTHR47723">
    <property type="entry name" value="OS05G0353850 PROTEIN"/>
    <property type="match status" value="1"/>
</dbReference>
<dbReference type="EMBL" id="JANJYJ010000004">
    <property type="protein sequence ID" value="KAK3217818.1"/>
    <property type="molecule type" value="Genomic_DNA"/>
</dbReference>
<dbReference type="InterPro" id="IPR036397">
    <property type="entry name" value="RNaseH_sf"/>
</dbReference>
<dbReference type="SUPFAM" id="SSF53098">
    <property type="entry name" value="Ribonuclease H-like"/>
    <property type="match status" value="1"/>
</dbReference>
<dbReference type="GO" id="GO:0004523">
    <property type="term" value="F:RNA-DNA hybrid ribonuclease activity"/>
    <property type="evidence" value="ECO:0007669"/>
    <property type="project" value="InterPro"/>
</dbReference>